<dbReference type="InterPro" id="IPR036890">
    <property type="entry name" value="HATPase_C_sf"/>
</dbReference>
<dbReference type="SUPFAM" id="SSF55874">
    <property type="entry name" value="ATPase domain of HSP90 chaperone/DNA topoisomerase II/histidine kinase"/>
    <property type="match status" value="1"/>
</dbReference>
<dbReference type="InterPro" id="IPR011712">
    <property type="entry name" value="Sig_transdc_His_kin_sub3_dim/P"/>
</dbReference>
<gene>
    <name evidence="12" type="ORF">Vau01_077460</name>
</gene>
<evidence type="ECO:0000256" key="9">
    <source>
        <dbReference type="SAM" id="Phobius"/>
    </source>
</evidence>
<dbReference type="Pfam" id="PF02518">
    <property type="entry name" value="HATPase_c"/>
    <property type="match status" value="1"/>
</dbReference>
<feature type="domain" description="Signal transduction histidine kinase subgroup 3 dimerisation and phosphoacceptor" evidence="11">
    <location>
        <begin position="174"/>
        <end position="240"/>
    </location>
</feature>
<evidence type="ECO:0000256" key="3">
    <source>
        <dbReference type="ARBA" id="ARBA00022553"/>
    </source>
</evidence>
<dbReference type="GO" id="GO:0000155">
    <property type="term" value="F:phosphorelay sensor kinase activity"/>
    <property type="evidence" value="ECO:0007669"/>
    <property type="project" value="InterPro"/>
</dbReference>
<dbReference type="GO" id="GO:0046983">
    <property type="term" value="F:protein dimerization activity"/>
    <property type="evidence" value="ECO:0007669"/>
    <property type="project" value="InterPro"/>
</dbReference>
<keyword evidence="5" id="KW-0547">Nucleotide-binding</keyword>
<evidence type="ECO:0000256" key="7">
    <source>
        <dbReference type="ARBA" id="ARBA00022840"/>
    </source>
</evidence>
<dbReference type="GO" id="GO:0005524">
    <property type="term" value="F:ATP binding"/>
    <property type="evidence" value="ECO:0007669"/>
    <property type="project" value="UniProtKB-KW"/>
</dbReference>
<evidence type="ECO:0000256" key="6">
    <source>
        <dbReference type="ARBA" id="ARBA00022777"/>
    </source>
</evidence>
<keyword evidence="3" id="KW-0597">Phosphoprotein</keyword>
<dbReference type="Pfam" id="PF07730">
    <property type="entry name" value="HisKA_3"/>
    <property type="match status" value="1"/>
</dbReference>
<feature type="transmembrane region" description="Helical" evidence="9">
    <location>
        <begin position="12"/>
        <end position="38"/>
    </location>
</feature>
<keyword evidence="9" id="KW-0472">Membrane</keyword>
<dbReference type="Gene3D" id="1.20.5.1930">
    <property type="match status" value="1"/>
</dbReference>
<keyword evidence="9" id="KW-0812">Transmembrane</keyword>
<feature type="transmembrane region" description="Helical" evidence="9">
    <location>
        <begin position="44"/>
        <end position="60"/>
    </location>
</feature>
<sequence>MTRILDRLGRPLTARWAVALDLSLAAAFLVAMVAIRVAEGGDRLALAVVLSVVIAGSLVPRRRYPLGSYVVGSSGLVVESLAVSPGQLTPYANLIGLYALGFHASRGRALVGPVILVPGVLAYFAHENGSSVASAVGVVVVWLLAWAAGYAVARRREQMEAYRRLVRREAVINERVRIARELHDVIGHTVNTMLVQAGAGRVVLDTDPDRARELLVSVERTGRNALAELDRVLGVLRSDDEPEPGLDDLDTVVRPLVDAGMAVRVELDASLGGTSGTDSAARGLPRGLELSAHRIVQEGLTNALKHGRARSATVRIRLDAMSTLVVEVRDDGRGPGAGYRPGRGLLGIAERVSVLGGTVEHGPAPGRGFVLRALLPVHKDFAEPRP</sequence>
<reference evidence="12" key="1">
    <citation type="submission" date="2021-01" db="EMBL/GenBank/DDBJ databases">
        <title>Whole genome shotgun sequence of Virgisporangium aurantiacum NBRC 16421.</title>
        <authorList>
            <person name="Komaki H."/>
            <person name="Tamura T."/>
        </authorList>
    </citation>
    <scope>NUCLEOTIDE SEQUENCE</scope>
    <source>
        <strain evidence="12">NBRC 16421</strain>
    </source>
</reference>
<evidence type="ECO:0000313" key="12">
    <source>
        <dbReference type="EMBL" id="GIJ60230.1"/>
    </source>
</evidence>
<protein>
    <recommendedName>
        <fullName evidence="2">histidine kinase</fullName>
        <ecNumber evidence="2">2.7.13.3</ecNumber>
    </recommendedName>
</protein>
<keyword evidence="13" id="KW-1185">Reference proteome</keyword>
<organism evidence="12 13">
    <name type="scientific">Virgisporangium aurantiacum</name>
    <dbReference type="NCBI Taxonomy" id="175570"/>
    <lineage>
        <taxon>Bacteria</taxon>
        <taxon>Bacillati</taxon>
        <taxon>Actinomycetota</taxon>
        <taxon>Actinomycetes</taxon>
        <taxon>Micromonosporales</taxon>
        <taxon>Micromonosporaceae</taxon>
        <taxon>Virgisporangium</taxon>
    </lineage>
</organism>
<feature type="domain" description="Histidine kinase/HSP90-like ATPase" evidence="10">
    <location>
        <begin position="289"/>
        <end position="377"/>
    </location>
</feature>
<evidence type="ECO:0000259" key="11">
    <source>
        <dbReference type="Pfam" id="PF07730"/>
    </source>
</evidence>
<dbReference type="InterPro" id="IPR050482">
    <property type="entry name" value="Sensor_HK_TwoCompSys"/>
</dbReference>
<dbReference type="GO" id="GO:0016020">
    <property type="term" value="C:membrane"/>
    <property type="evidence" value="ECO:0007669"/>
    <property type="project" value="InterPro"/>
</dbReference>
<dbReference type="Proteomes" id="UP000612585">
    <property type="component" value="Unassembled WGS sequence"/>
</dbReference>
<accession>A0A8J3ZEL6</accession>
<evidence type="ECO:0000256" key="8">
    <source>
        <dbReference type="ARBA" id="ARBA00023012"/>
    </source>
</evidence>
<dbReference type="AlphaFoldDB" id="A0A8J3ZEL6"/>
<proteinExistence type="predicted"/>
<dbReference type="InterPro" id="IPR003594">
    <property type="entry name" value="HATPase_dom"/>
</dbReference>
<evidence type="ECO:0000256" key="4">
    <source>
        <dbReference type="ARBA" id="ARBA00022679"/>
    </source>
</evidence>
<dbReference type="RefSeq" id="WP_204004214.1">
    <property type="nucleotide sequence ID" value="NZ_BOPG01000050.1"/>
</dbReference>
<keyword evidence="9" id="KW-1133">Transmembrane helix</keyword>
<evidence type="ECO:0000256" key="1">
    <source>
        <dbReference type="ARBA" id="ARBA00000085"/>
    </source>
</evidence>
<keyword evidence="6" id="KW-0418">Kinase</keyword>
<feature type="transmembrane region" description="Helical" evidence="9">
    <location>
        <begin position="132"/>
        <end position="153"/>
    </location>
</feature>
<evidence type="ECO:0000256" key="2">
    <source>
        <dbReference type="ARBA" id="ARBA00012438"/>
    </source>
</evidence>
<dbReference type="PANTHER" id="PTHR24421">
    <property type="entry name" value="NITRATE/NITRITE SENSOR PROTEIN NARX-RELATED"/>
    <property type="match status" value="1"/>
</dbReference>
<feature type="transmembrane region" description="Helical" evidence="9">
    <location>
        <begin position="109"/>
        <end position="126"/>
    </location>
</feature>
<name>A0A8J3ZEL6_9ACTN</name>
<keyword evidence="8" id="KW-0902">Two-component regulatory system</keyword>
<comment type="catalytic activity">
    <reaction evidence="1">
        <text>ATP + protein L-histidine = ADP + protein N-phospho-L-histidine.</text>
        <dbReference type="EC" id="2.7.13.3"/>
    </reaction>
</comment>
<keyword evidence="4" id="KW-0808">Transferase</keyword>
<dbReference type="EMBL" id="BOPG01000050">
    <property type="protein sequence ID" value="GIJ60230.1"/>
    <property type="molecule type" value="Genomic_DNA"/>
</dbReference>
<evidence type="ECO:0000313" key="13">
    <source>
        <dbReference type="Proteomes" id="UP000612585"/>
    </source>
</evidence>
<comment type="caution">
    <text evidence="12">The sequence shown here is derived from an EMBL/GenBank/DDBJ whole genome shotgun (WGS) entry which is preliminary data.</text>
</comment>
<evidence type="ECO:0000256" key="5">
    <source>
        <dbReference type="ARBA" id="ARBA00022741"/>
    </source>
</evidence>
<keyword evidence="7" id="KW-0067">ATP-binding</keyword>
<dbReference type="Gene3D" id="3.30.565.10">
    <property type="entry name" value="Histidine kinase-like ATPase, C-terminal domain"/>
    <property type="match status" value="1"/>
</dbReference>
<dbReference type="PANTHER" id="PTHR24421:SF10">
    <property type="entry name" value="NITRATE_NITRITE SENSOR PROTEIN NARQ"/>
    <property type="match status" value="1"/>
</dbReference>
<dbReference type="EC" id="2.7.13.3" evidence="2"/>
<dbReference type="CDD" id="cd16917">
    <property type="entry name" value="HATPase_UhpB-NarQ-NarX-like"/>
    <property type="match status" value="1"/>
</dbReference>
<evidence type="ECO:0000259" key="10">
    <source>
        <dbReference type="Pfam" id="PF02518"/>
    </source>
</evidence>